<protein>
    <submittedName>
        <fullName evidence="1">Uncharacterized protein</fullName>
    </submittedName>
</protein>
<evidence type="ECO:0000313" key="1">
    <source>
        <dbReference type="EMBL" id="MFC4159684.1"/>
    </source>
</evidence>
<reference evidence="2" key="1">
    <citation type="journal article" date="2019" name="Int. J. Syst. Evol. Microbiol.">
        <title>The Global Catalogue of Microorganisms (GCM) 10K type strain sequencing project: providing services to taxonomists for standard genome sequencing and annotation.</title>
        <authorList>
            <consortium name="The Broad Institute Genomics Platform"/>
            <consortium name="The Broad Institute Genome Sequencing Center for Infectious Disease"/>
            <person name="Wu L."/>
            <person name="Ma J."/>
        </authorList>
    </citation>
    <scope>NUCLEOTIDE SEQUENCE [LARGE SCALE GENOMIC DNA]</scope>
    <source>
        <strain evidence="2">LMG 29894</strain>
    </source>
</reference>
<proteinExistence type="predicted"/>
<keyword evidence="2" id="KW-1185">Reference proteome</keyword>
<accession>A0ABV8MP44</accession>
<organism evidence="1 2">
    <name type="scientific">Chitinimonas lacunae</name>
    <dbReference type="NCBI Taxonomy" id="1963018"/>
    <lineage>
        <taxon>Bacteria</taxon>
        <taxon>Pseudomonadati</taxon>
        <taxon>Pseudomonadota</taxon>
        <taxon>Betaproteobacteria</taxon>
        <taxon>Neisseriales</taxon>
        <taxon>Chitinibacteraceae</taxon>
        <taxon>Chitinimonas</taxon>
    </lineage>
</organism>
<sequence length="141" mass="15333">MKRSRLLLSLAFAVLSTLVLLGVWLDRQRSAPAPAIRANCAELQRGCRIVLPDATVTLRTDRAPSALHPFRLEVTGLSSPATVRFGMAGMEMGPIAFPLSAENGRAALTATLPLCVQGRRDWLLWLDRPEGRIEVAFVAQG</sequence>
<dbReference type="RefSeq" id="WP_378163709.1">
    <property type="nucleotide sequence ID" value="NZ_JBHSBU010000001.1"/>
</dbReference>
<gene>
    <name evidence="1" type="ORF">ACFOW7_10030</name>
</gene>
<dbReference type="Proteomes" id="UP001595791">
    <property type="component" value="Unassembled WGS sequence"/>
</dbReference>
<evidence type="ECO:0000313" key="2">
    <source>
        <dbReference type="Proteomes" id="UP001595791"/>
    </source>
</evidence>
<name>A0ABV8MP44_9NEIS</name>
<dbReference type="EMBL" id="JBHSBU010000001">
    <property type="protein sequence ID" value="MFC4159684.1"/>
    <property type="molecule type" value="Genomic_DNA"/>
</dbReference>
<comment type="caution">
    <text evidence="1">The sequence shown here is derived from an EMBL/GenBank/DDBJ whole genome shotgun (WGS) entry which is preliminary data.</text>
</comment>